<feature type="transmembrane region" description="Helical" evidence="1">
    <location>
        <begin position="395"/>
        <end position="416"/>
    </location>
</feature>
<dbReference type="SUPFAM" id="SSF56601">
    <property type="entry name" value="beta-lactamase/transpeptidase-like"/>
    <property type="match status" value="1"/>
</dbReference>
<dbReference type="Pfam" id="PF00144">
    <property type="entry name" value="Beta-lactamase"/>
    <property type="match status" value="1"/>
</dbReference>
<evidence type="ECO:0000256" key="2">
    <source>
        <dbReference type="SAM" id="SignalP"/>
    </source>
</evidence>
<dbReference type="PANTHER" id="PTHR46825">
    <property type="entry name" value="D-ALANYL-D-ALANINE-CARBOXYPEPTIDASE/ENDOPEPTIDASE AMPH"/>
    <property type="match status" value="1"/>
</dbReference>
<comment type="caution">
    <text evidence="4">The sequence shown here is derived from an EMBL/GenBank/DDBJ whole genome shotgun (WGS) entry which is preliminary data.</text>
</comment>
<feature type="transmembrane region" description="Helical" evidence="1">
    <location>
        <begin position="479"/>
        <end position="499"/>
    </location>
</feature>
<accession>A0A021VM77</accession>
<keyword evidence="1" id="KW-0812">Transmembrane</keyword>
<dbReference type="InterPro" id="IPR001466">
    <property type="entry name" value="Beta-lactam-related"/>
</dbReference>
<feature type="transmembrane region" description="Helical" evidence="1">
    <location>
        <begin position="437"/>
        <end position="459"/>
    </location>
</feature>
<feature type="signal peptide" evidence="2">
    <location>
        <begin position="1"/>
        <end position="28"/>
    </location>
</feature>
<evidence type="ECO:0000313" key="4">
    <source>
        <dbReference type="EMBL" id="EYR62188.1"/>
    </source>
</evidence>
<dbReference type="PANTHER" id="PTHR46825:SF9">
    <property type="entry name" value="BETA-LACTAMASE-RELATED DOMAIN-CONTAINING PROTEIN"/>
    <property type="match status" value="1"/>
</dbReference>
<keyword evidence="2" id="KW-0732">Signal</keyword>
<dbReference type="EMBL" id="AXCW01000304">
    <property type="protein sequence ID" value="EYR62188.1"/>
    <property type="molecule type" value="Genomic_DNA"/>
</dbReference>
<evidence type="ECO:0000313" key="5">
    <source>
        <dbReference type="Proteomes" id="UP000019753"/>
    </source>
</evidence>
<feature type="domain" description="Beta-lactamase-related" evidence="3">
    <location>
        <begin position="53"/>
        <end position="365"/>
    </location>
</feature>
<dbReference type="InterPro" id="IPR012338">
    <property type="entry name" value="Beta-lactam/transpept-like"/>
</dbReference>
<dbReference type="AlphaFoldDB" id="A0A021VM77"/>
<gene>
    <name evidence="4" type="ORF">N866_11000</name>
</gene>
<reference evidence="4 5" key="1">
    <citation type="submission" date="2014-01" db="EMBL/GenBank/DDBJ databases">
        <title>Actinotalea ferrariae CF5-4.</title>
        <authorList>
            <person name="Chen F."/>
            <person name="Li Y."/>
            <person name="Wang G."/>
        </authorList>
    </citation>
    <scope>NUCLEOTIDE SEQUENCE [LARGE SCALE GENOMIC DNA]</scope>
    <source>
        <strain evidence="4 5">CF5-4</strain>
    </source>
</reference>
<dbReference type="InterPro" id="IPR050491">
    <property type="entry name" value="AmpC-like"/>
</dbReference>
<proteinExistence type="predicted"/>
<name>A0A021VM77_9CELL</name>
<organism evidence="4 5">
    <name type="scientific">Actinotalea ferrariae CF5-4</name>
    <dbReference type="NCBI Taxonomy" id="948458"/>
    <lineage>
        <taxon>Bacteria</taxon>
        <taxon>Bacillati</taxon>
        <taxon>Actinomycetota</taxon>
        <taxon>Actinomycetes</taxon>
        <taxon>Micrococcales</taxon>
        <taxon>Cellulomonadaceae</taxon>
        <taxon>Actinotalea</taxon>
    </lineage>
</organism>
<feature type="chain" id="PRO_5001497119" evidence="2">
    <location>
        <begin position="29"/>
        <end position="508"/>
    </location>
</feature>
<keyword evidence="5" id="KW-1185">Reference proteome</keyword>
<evidence type="ECO:0000259" key="3">
    <source>
        <dbReference type="Pfam" id="PF00144"/>
    </source>
</evidence>
<keyword evidence="1" id="KW-1133">Transmembrane helix</keyword>
<dbReference type="Proteomes" id="UP000019753">
    <property type="component" value="Unassembled WGS sequence"/>
</dbReference>
<protein>
    <submittedName>
        <fullName evidence="4">Beta-lactamase</fullName>
    </submittedName>
</protein>
<dbReference type="Gene3D" id="3.40.710.10">
    <property type="entry name" value="DD-peptidase/beta-lactamase superfamily"/>
    <property type="match status" value="1"/>
</dbReference>
<sequence length="508" mass="53221">MHDRWRGRSLVATAALLSLVLAPVAAGAAGRPAVPSSATGVRTHALALTLPELDAFVERRADAAGLPGLAYGVVQDGAVVHTAAFGVAGADGRPMTTTTVMNTASVGKTYTALAIAQLVAAGDLDLDARGQQHVPGFDLLDREAAAAVTVRHLLEHTSGLSTADGNRPWLLDTGARRQDLLERIADLQPAHPPGTVTEDCNLNYVLLGAVVEAVSGRDYFTYLQDEVLGPLGMTSTFRTAADARAAGRDVADGYRYVLGLTRPADVPMPLAAEAAGMQWTTIEDLATYAAVLADHGTVAGRSVVSGVPGSEDVDYDVDWQPATWAPDDGFGHSGGWVTYTAGLEVLPHHGFAVVMLANANPAQAFPAESTFDVALDTMRVANGWPEQGGSRGVGWYYAWADVVIALLAFGLVLRWLRLPARTARWARTGPRGRRLLVAAWTTLDGLAPLAAVTVLPLVATGMDDPGEAWARLWTSVPDLAGVLLVLAVGSLALGVAGTIRLRTGRAET</sequence>
<evidence type="ECO:0000256" key="1">
    <source>
        <dbReference type="SAM" id="Phobius"/>
    </source>
</evidence>
<keyword evidence="1" id="KW-0472">Membrane</keyword>